<reference evidence="2 3" key="1">
    <citation type="submission" date="2023-07" db="EMBL/GenBank/DDBJ databases">
        <title>Sorghum-associated microbial communities from plants grown in Nebraska, USA.</title>
        <authorList>
            <person name="Schachtman D."/>
        </authorList>
    </citation>
    <scope>NUCLEOTIDE SEQUENCE [LARGE SCALE GENOMIC DNA]</scope>
    <source>
        <strain evidence="2 3">584</strain>
    </source>
</reference>
<dbReference type="EMBL" id="JAVDPW010000001">
    <property type="protein sequence ID" value="MDR6288178.1"/>
    <property type="molecule type" value="Genomic_DNA"/>
</dbReference>
<gene>
    <name evidence="2" type="ORF">E9232_000677</name>
</gene>
<dbReference type="Proteomes" id="UP001262410">
    <property type="component" value="Unassembled WGS sequence"/>
</dbReference>
<evidence type="ECO:0000259" key="1">
    <source>
        <dbReference type="Pfam" id="PF01738"/>
    </source>
</evidence>
<dbReference type="PANTHER" id="PTHR22946">
    <property type="entry name" value="DIENELACTONE HYDROLASE DOMAIN-CONTAINING PROTEIN-RELATED"/>
    <property type="match status" value="1"/>
</dbReference>
<evidence type="ECO:0000313" key="2">
    <source>
        <dbReference type="EMBL" id="MDR6288178.1"/>
    </source>
</evidence>
<evidence type="ECO:0000313" key="3">
    <source>
        <dbReference type="Proteomes" id="UP001262410"/>
    </source>
</evidence>
<dbReference type="Pfam" id="PF01738">
    <property type="entry name" value="DLH"/>
    <property type="match status" value="1"/>
</dbReference>
<comment type="caution">
    <text evidence="2">The sequence shown here is derived from an EMBL/GenBank/DDBJ whole genome shotgun (WGS) entry which is preliminary data.</text>
</comment>
<keyword evidence="2" id="KW-0378">Hydrolase</keyword>
<dbReference type="Gene3D" id="3.40.50.1820">
    <property type="entry name" value="alpha/beta hydrolase"/>
    <property type="match status" value="1"/>
</dbReference>
<dbReference type="InterPro" id="IPR050261">
    <property type="entry name" value="FrsA_esterase"/>
</dbReference>
<feature type="domain" description="Dienelactone hydrolase" evidence="1">
    <location>
        <begin position="22"/>
        <end position="164"/>
    </location>
</feature>
<dbReference type="RefSeq" id="WP_309792148.1">
    <property type="nucleotide sequence ID" value="NZ_JAVDPW010000001.1"/>
</dbReference>
<accession>A0ABU1JHV7</accession>
<protein>
    <submittedName>
        <fullName evidence="2">Dienelactone hydrolase</fullName>
    </submittedName>
</protein>
<dbReference type="GO" id="GO:0016787">
    <property type="term" value="F:hydrolase activity"/>
    <property type="evidence" value="ECO:0007669"/>
    <property type="project" value="UniProtKB-KW"/>
</dbReference>
<proteinExistence type="predicted"/>
<organism evidence="2 3">
    <name type="scientific">Inquilinus ginsengisoli</name>
    <dbReference type="NCBI Taxonomy" id="363840"/>
    <lineage>
        <taxon>Bacteria</taxon>
        <taxon>Pseudomonadati</taxon>
        <taxon>Pseudomonadota</taxon>
        <taxon>Alphaproteobacteria</taxon>
        <taxon>Rhodospirillales</taxon>
        <taxon>Rhodospirillaceae</taxon>
        <taxon>Inquilinus</taxon>
    </lineage>
</organism>
<dbReference type="InterPro" id="IPR029058">
    <property type="entry name" value="AB_hydrolase_fold"/>
</dbReference>
<dbReference type="SUPFAM" id="SSF53474">
    <property type="entry name" value="alpha/beta-Hydrolases"/>
    <property type="match status" value="1"/>
</dbReference>
<name>A0ABU1JHV7_9PROT</name>
<sequence>MDLSNIRIPPAGLTGTLRLPRPTKALIVFVQGSGSSRFSPRTTLMAEAFHRRGFATLVFDLLTTAEERQPANAFDIPLLSARLAAALRWIAHEPAVACLPLGLLGTGTGAAAALVAAADGPRIGAVVSYGGRPDLAGQTIDEIRVPALLIVGGADDGILAHNRHVYARLRGRKDLRVIEGAGRWFSEPGALAEVVDHAALWFSRYLCPEMIGTQDIIPSDG</sequence>
<keyword evidence="3" id="KW-1185">Reference proteome</keyword>
<dbReference type="InterPro" id="IPR002925">
    <property type="entry name" value="Dienelactn_hydro"/>
</dbReference>